<reference evidence="8" key="1">
    <citation type="submission" date="2017-01" db="EMBL/GenBank/DDBJ databases">
        <authorList>
            <person name="Varghese N."/>
            <person name="Submissions S."/>
        </authorList>
    </citation>
    <scope>NUCLEOTIDE SEQUENCE [LARGE SCALE GENOMIC DNA]</scope>
    <source>
        <strain evidence="8">DSM 46698</strain>
    </source>
</reference>
<evidence type="ECO:0000256" key="3">
    <source>
        <dbReference type="ARBA" id="ARBA00023082"/>
    </source>
</evidence>
<dbReference type="InterPro" id="IPR013325">
    <property type="entry name" value="RNA_pol_sigma_r2"/>
</dbReference>
<dbReference type="Pfam" id="PF08281">
    <property type="entry name" value="Sigma70_r4_2"/>
    <property type="match status" value="1"/>
</dbReference>
<dbReference type="InterPro" id="IPR039425">
    <property type="entry name" value="RNA_pol_sigma-70-like"/>
</dbReference>
<evidence type="ECO:0000313" key="7">
    <source>
        <dbReference type="EMBL" id="SIS79911.1"/>
    </source>
</evidence>
<dbReference type="PANTHER" id="PTHR43133">
    <property type="entry name" value="RNA POLYMERASE ECF-TYPE SIGMA FACTO"/>
    <property type="match status" value="1"/>
</dbReference>
<keyword evidence="8" id="KW-1185">Reference proteome</keyword>
<dbReference type="STRING" id="529505.SAMN05421761_1055"/>
<dbReference type="NCBIfam" id="TIGR02937">
    <property type="entry name" value="sigma70-ECF"/>
    <property type="match status" value="1"/>
</dbReference>
<dbReference type="Proteomes" id="UP000186026">
    <property type="component" value="Unassembled WGS sequence"/>
</dbReference>
<dbReference type="SUPFAM" id="SSF88946">
    <property type="entry name" value="Sigma2 domain of RNA polymerase sigma factors"/>
    <property type="match status" value="1"/>
</dbReference>
<evidence type="ECO:0000259" key="5">
    <source>
        <dbReference type="Pfam" id="PF04542"/>
    </source>
</evidence>
<keyword evidence="3" id="KW-0731">Sigma factor</keyword>
<dbReference type="InterPro" id="IPR013324">
    <property type="entry name" value="RNA_pol_sigma_r3/r4-like"/>
</dbReference>
<dbReference type="PANTHER" id="PTHR43133:SF46">
    <property type="entry name" value="RNA POLYMERASE SIGMA-70 FACTOR ECF SUBFAMILY"/>
    <property type="match status" value="1"/>
</dbReference>
<protein>
    <submittedName>
        <fullName evidence="7">RNA polymerase sigma-70 factor, ECF subfamily</fullName>
    </submittedName>
</protein>
<keyword evidence="2" id="KW-0805">Transcription regulation</keyword>
<evidence type="ECO:0000256" key="4">
    <source>
        <dbReference type="ARBA" id="ARBA00023163"/>
    </source>
</evidence>
<dbReference type="SUPFAM" id="SSF88659">
    <property type="entry name" value="Sigma3 and sigma4 domains of RNA polymerase sigma factors"/>
    <property type="match status" value="1"/>
</dbReference>
<name>A0A1N7M1V0_9BACT</name>
<dbReference type="AlphaFoldDB" id="A0A1N7M1V0"/>
<dbReference type="InterPro" id="IPR036388">
    <property type="entry name" value="WH-like_DNA-bd_sf"/>
</dbReference>
<keyword evidence="4" id="KW-0804">Transcription</keyword>
<organism evidence="7 8">
    <name type="scientific">Belliella pelovolcani</name>
    <dbReference type="NCBI Taxonomy" id="529505"/>
    <lineage>
        <taxon>Bacteria</taxon>
        <taxon>Pseudomonadati</taxon>
        <taxon>Bacteroidota</taxon>
        <taxon>Cytophagia</taxon>
        <taxon>Cytophagales</taxon>
        <taxon>Cyclobacteriaceae</taxon>
        <taxon>Belliella</taxon>
    </lineage>
</organism>
<evidence type="ECO:0000259" key="6">
    <source>
        <dbReference type="Pfam" id="PF08281"/>
    </source>
</evidence>
<dbReference type="Pfam" id="PF04542">
    <property type="entry name" value="Sigma70_r2"/>
    <property type="match status" value="1"/>
</dbReference>
<accession>A0A1N7M1V0</accession>
<evidence type="ECO:0000256" key="1">
    <source>
        <dbReference type="ARBA" id="ARBA00010641"/>
    </source>
</evidence>
<dbReference type="InterPro" id="IPR013249">
    <property type="entry name" value="RNA_pol_sigma70_r4_t2"/>
</dbReference>
<dbReference type="GO" id="GO:0003677">
    <property type="term" value="F:DNA binding"/>
    <property type="evidence" value="ECO:0007669"/>
    <property type="project" value="InterPro"/>
</dbReference>
<dbReference type="OrthoDB" id="941544at2"/>
<comment type="similarity">
    <text evidence="1">Belongs to the sigma-70 factor family. ECF subfamily.</text>
</comment>
<sequence length="182" mass="21427">MEQHLIEKAKNGDRKAIEMLYKQFYGYAMSIALRYSNSRDESCEIVNDSFMKMFDKLHQYNKENSFKGWFRRILVNTSIDYYRKQVKHFAIMDIDQLEVESLNPEVIDHLSKEDILTLLRELPDMLRIVFNMYEIEGFAHNEIGEQLGIPASSSRGYLARAKQCLREKIYAVNQINNEGAVR</sequence>
<dbReference type="GO" id="GO:0016987">
    <property type="term" value="F:sigma factor activity"/>
    <property type="evidence" value="ECO:0007669"/>
    <property type="project" value="UniProtKB-KW"/>
</dbReference>
<dbReference type="RefSeq" id="WP_076499960.1">
    <property type="nucleotide sequence ID" value="NZ_FTOP01000005.1"/>
</dbReference>
<dbReference type="GO" id="GO:0006352">
    <property type="term" value="P:DNA-templated transcription initiation"/>
    <property type="evidence" value="ECO:0007669"/>
    <property type="project" value="InterPro"/>
</dbReference>
<dbReference type="EMBL" id="FTOP01000005">
    <property type="protein sequence ID" value="SIS79911.1"/>
    <property type="molecule type" value="Genomic_DNA"/>
</dbReference>
<dbReference type="Gene3D" id="1.10.10.10">
    <property type="entry name" value="Winged helix-like DNA-binding domain superfamily/Winged helix DNA-binding domain"/>
    <property type="match status" value="1"/>
</dbReference>
<feature type="domain" description="RNA polymerase sigma-70 region 2" evidence="5">
    <location>
        <begin position="20"/>
        <end position="85"/>
    </location>
</feature>
<dbReference type="Gene3D" id="1.10.1740.10">
    <property type="match status" value="1"/>
</dbReference>
<gene>
    <name evidence="7" type="ORF">SAMN05421761_1055</name>
</gene>
<dbReference type="InterPro" id="IPR014284">
    <property type="entry name" value="RNA_pol_sigma-70_dom"/>
</dbReference>
<dbReference type="CDD" id="cd06171">
    <property type="entry name" value="Sigma70_r4"/>
    <property type="match status" value="1"/>
</dbReference>
<evidence type="ECO:0000256" key="2">
    <source>
        <dbReference type="ARBA" id="ARBA00023015"/>
    </source>
</evidence>
<feature type="domain" description="RNA polymerase sigma factor 70 region 4 type 2" evidence="6">
    <location>
        <begin position="113"/>
        <end position="165"/>
    </location>
</feature>
<proteinExistence type="inferred from homology"/>
<evidence type="ECO:0000313" key="8">
    <source>
        <dbReference type="Proteomes" id="UP000186026"/>
    </source>
</evidence>
<dbReference type="InterPro" id="IPR007627">
    <property type="entry name" value="RNA_pol_sigma70_r2"/>
</dbReference>